<proteinExistence type="predicted"/>
<dbReference type="EMBL" id="LR798190">
    <property type="protein sequence ID" value="CAB5079735.1"/>
    <property type="molecule type" value="Genomic_DNA"/>
</dbReference>
<protein>
    <submittedName>
        <fullName evidence="1">Uncharacterized protein</fullName>
    </submittedName>
</protein>
<sequence>MPARLQDTFAECRDRVLINLRNPNDGSVNPQTIMTVDQQIREAQELLFAKSSWIIERDERTFTLVAGSHYIPIDADQEAGRVERAYLLIDSTPYKLTVKDDLVLEHGGRSQPLHYRIISTIGVVEVEVVSGGSDYNDGDPVVFTGGNPVEAAEGIVHVDSGSIYEIEITKSGSGYQSTPSVSIADGKDSILRVKRNFIPAIRLIPTPDKAYQLHVDFLRRPAKLASDLDRLTYDSKAVSDLASSLAANILGKPHAKQLADIARVYLEARASMESDKEGSSLIAQRNGAETVNRPYEPGWRDRTWR</sequence>
<accession>A0A6J7VKM1</accession>
<reference evidence="1" key="1">
    <citation type="submission" date="2020-05" db="EMBL/GenBank/DDBJ databases">
        <authorList>
            <person name="Chiriac C."/>
            <person name="Salcher M."/>
            <person name="Ghai R."/>
            <person name="Kavagutti S V."/>
        </authorList>
    </citation>
    <scope>NUCLEOTIDE SEQUENCE</scope>
</reference>
<gene>
    <name evidence="1" type="ORF">UFOVP141_55</name>
</gene>
<organism evidence="1">
    <name type="scientific">uncultured Caudovirales phage</name>
    <dbReference type="NCBI Taxonomy" id="2100421"/>
    <lineage>
        <taxon>Viruses</taxon>
        <taxon>Duplodnaviria</taxon>
        <taxon>Heunggongvirae</taxon>
        <taxon>Uroviricota</taxon>
        <taxon>Caudoviricetes</taxon>
        <taxon>Peduoviridae</taxon>
        <taxon>Maltschvirus</taxon>
        <taxon>Maltschvirus maltsch</taxon>
    </lineage>
</organism>
<evidence type="ECO:0000313" key="1">
    <source>
        <dbReference type="EMBL" id="CAB5079735.1"/>
    </source>
</evidence>
<name>A0A6J7VKM1_9CAUD</name>